<keyword evidence="3" id="KW-1185">Reference proteome</keyword>
<dbReference type="Pfam" id="PF13843">
    <property type="entry name" value="DDE_Tnp_1_7"/>
    <property type="match status" value="1"/>
</dbReference>
<comment type="caution">
    <text evidence="2">The sequence shown here is derived from an EMBL/GenBank/DDBJ whole genome shotgun (WGS) entry which is preliminary data.</text>
</comment>
<dbReference type="Proteomes" id="UP001159363">
    <property type="component" value="Chromosome X"/>
</dbReference>
<dbReference type="PANTHER" id="PTHR46599:SF6">
    <property type="entry name" value="DUAL SPECIFICITY PHOSPHATASE 26"/>
    <property type="match status" value="1"/>
</dbReference>
<organism evidence="2 3">
    <name type="scientific">Dryococelus australis</name>
    <dbReference type="NCBI Taxonomy" id="614101"/>
    <lineage>
        <taxon>Eukaryota</taxon>
        <taxon>Metazoa</taxon>
        <taxon>Ecdysozoa</taxon>
        <taxon>Arthropoda</taxon>
        <taxon>Hexapoda</taxon>
        <taxon>Insecta</taxon>
        <taxon>Pterygota</taxon>
        <taxon>Neoptera</taxon>
        <taxon>Polyneoptera</taxon>
        <taxon>Phasmatodea</taxon>
        <taxon>Verophasmatodea</taxon>
        <taxon>Anareolatae</taxon>
        <taxon>Phasmatidae</taxon>
        <taxon>Eurycanthinae</taxon>
        <taxon>Dryococelus</taxon>
    </lineage>
</organism>
<dbReference type="PANTHER" id="PTHR46599">
    <property type="entry name" value="PIGGYBAC TRANSPOSABLE ELEMENT-DERIVED PROTEIN 4"/>
    <property type="match status" value="1"/>
</dbReference>
<proteinExistence type="predicted"/>
<reference evidence="2 3" key="1">
    <citation type="submission" date="2023-02" db="EMBL/GenBank/DDBJ databases">
        <title>LHISI_Scaffold_Assembly.</title>
        <authorList>
            <person name="Stuart O.P."/>
            <person name="Cleave R."/>
            <person name="Magrath M.J.L."/>
            <person name="Mikheyev A.S."/>
        </authorList>
    </citation>
    <scope>NUCLEOTIDE SEQUENCE [LARGE SCALE GENOMIC DNA]</scope>
    <source>
        <strain evidence="2">Daus_M_001</strain>
        <tissue evidence="2">Leg muscle</tissue>
    </source>
</reference>
<accession>A0ABQ9HKW3</accession>
<feature type="domain" description="PiggyBac transposable element-derived protein" evidence="1">
    <location>
        <begin position="4"/>
        <end position="147"/>
    </location>
</feature>
<sequence>MGKNEKRPSYQSLSENIVLRLVHPYLGISWNINTDNFFSSVSLVEKFKARGTSFVGSVNRSRRDIPTGVENAHLMFQYSFILKHNNCTLPFYHGKINENVLVLSTTHPSVAIGGDKKRHPETISYYKSTKFGVDAADKMARRYSNKSSIPAPSFLQHS</sequence>
<evidence type="ECO:0000259" key="1">
    <source>
        <dbReference type="Pfam" id="PF13843"/>
    </source>
</evidence>
<dbReference type="InterPro" id="IPR029526">
    <property type="entry name" value="PGBD"/>
</dbReference>
<dbReference type="EMBL" id="JARBHB010000004">
    <property type="protein sequence ID" value="KAJ8885000.1"/>
    <property type="molecule type" value="Genomic_DNA"/>
</dbReference>
<gene>
    <name evidence="2" type="ORF">PR048_011196</name>
</gene>
<name>A0ABQ9HKW3_9NEOP</name>
<protein>
    <recommendedName>
        <fullName evidence="1">PiggyBac transposable element-derived protein domain-containing protein</fullName>
    </recommendedName>
</protein>
<evidence type="ECO:0000313" key="2">
    <source>
        <dbReference type="EMBL" id="KAJ8885000.1"/>
    </source>
</evidence>
<evidence type="ECO:0000313" key="3">
    <source>
        <dbReference type="Proteomes" id="UP001159363"/>
    </source>
</evidence>